<protein>
    <submittedName>
        <fullName evidence="3">Autotransporter outer membrane beta-barrel domain-containing protein</fullName>
    </submittedName>
</protein>
<sequence>MILILVRGLARWHQRRWLLGGCAYAALLAATAMPLQQAEAACTPSSPLPVDSITTVTCTGTTTNANGTNGYGVATDLGGTYNIGAGASVTGTDTGIRFLGGAVNNDGTVSGDTGIEGSFVVLNNAGTISGTGNTGAAVSSFASATITNSGTIDSVQNAVVIQNGDIVNSASGTMSGGFRGVSLYDTGKISNAGMISGGVYGITFLGTFGTASLTNSGAVTAGDFGVWADKTITVVNSGAISGTAVNGVGIWSSAGVNLTNSGDIIANGIGVQSQSANIVNAKTIFGAGTGISVATLNLTNDTGGAIGSSIANGSAIIATTATIANKGSIIATGSGSSGITADTVDVTANSGTISGKNSGIDAANHIRLVNLNGGAVSGLFSAVSAGNTTDVTNHGTISGITAIAASNLARVDNFGSVMASSSAVFSDRSVVTNWGSISVSNGANATAVFGGQEANIANYGTISADNAFAINAPSATISNYKGGVISSQKDAVAGNDVIIANDGIIRATGATGNALNGVNAVQLANTGLISGGANGVLAGGLAAVTNSGEISGVIGIQANGAATIVNSGTITGTGGVAIKLSNANDTVTLQAGSRINGVIDMGFGTGDVVNAAVTPLSGKLSSLTSVVLPNLINFEGTLNATASAGDFKGPVAASGLQIAALDPTALAQADRALLDFSGGVSSLVRGRLSGGSASSANGMMAMAYAPDGSRGGPFSKIAGRDVRTDPTPITVWANSFGGQRVQDASDVTLRSNTRSWGSAIGIDRKLRPDWLVGAFVGGGAGGVSVDLGSQTVDTDYVFGGAYSRFAWDRHFIDITLQGGHAANSSRRLVLVDGGSQTATASYNGWFISPEIAYGQRFDIGNGYVLTPTARLRYVAGQFDGYSETGSAQGLSIGSRMLHNIEERAEFDVSKTSSFFGGDHVLKTHVHGGIVAMQRLGDSTVNAILIGQNLSFATPGSNSSVGAVGGAGFDYHTSRNIAVFGAVEGLVMSDQSRTVTTKGGIRATF</sequence>
<dbReference type="InterPro" id="IPR036709">
    <property type="entry name" value="Autotransporte_beta_dom_sf"/>
</dbReference>
<feature type="domain" description="Autotransporter" evidence="2">
    <location>
        <begin position="724"/>
        <end position="1004"/>
    </location>
</feature>
<proteinExistence type="predicted"/>
<dbReference type="Proteomes" id="UP000682843">
    <property type="component" value="Chromosome"/>
</dbReference>
<evidence type="ECO:0000313" key="3">
    <source>
        <dbReference type="EMBL" id="QUS38145.1"/>
    </source>
</evidence>
<evidence type="ECO:0000256" key="1">
    <source>
        <dbReference type="SAM" id="SignalP"/>
    </source>
</evidence>
<name>A0ABX8A794_9BRAD</name>
<dbReference type="Pfam" id="PF03797">
    <property type="entry name" value="Autotransporter"/>
    <property type="match status" value="1"/>
</dbReference>
<dbReference type="InterPro" id="IPR005546">
    <property type="entry name" value="Autotransporte_beta"/>
</dbReference>
<dbReference type="SMART" id="SM00869">
    <property type="entry name" value="Autotransporter"/>
    <property type="match status" value="1"/>
</dbReference>
<feature type="chain" id="PRO_5046130594" evidence="1">
    <location>
        <begin position="41"/>
        <end position="1004"/>
    </location>
</feature>
<keyword evidence="4" id="KW-1185">Reference proteome</keyword>
<organism evidence="3 4">
    <name type="scientific">Tardiphaga alba</name>
    <dbReference type="NCBI Taxonomy" id="340268"/>
    <lineage>
        <taxon>Bacteria</taxon>
        <taxon>Pseudomonadati</taxon>
        <taxon>Pseudomonadota</taxon>
        <taxon>Alphaproteobacteria</taxon>
        <taxon>Hyphomicrobiales</taxon>
        <taxon>Nitrobacteraceae</taxon>
        <taxon>Tardiphaga</taxon>
    </lineage>
</organism>
<dbReference type="Gene3D" id="2.40.128.130">
    <property type="entry name" value="Autotransporter beta-domain"/>
    <property type="match status" value="1"/>
</dbReference>
<evidence type="ECO:0000313" key="4">
    <source>
        <dbReference type="Proteomes" id="UP000682843"/>
    </source>
</evidence>
<gene>
    <name evidence="3" type="ORF">RPMA_04240</name>
</gene>
<reference evidence="3 4" key="1">
    <citation type="submission" date="2019-02" db="EMBL/GenBank/DDBJ databases">
        <title>Emended description of the genus Rhodopseudomonas and description of Rhodopseudomonas albus sp. nov., a non-phototrophic, heavy-metal-tolerant bacterium isolated from garden soil.</title>
        <authorList>
            <person name="Bao Z."/>
            <person name="Cao W.W."/>
            <person name="Sato Y."/>
            <person name="Nishizawa T."/>
            <person name="Zhao J."/>
            <person name="Guo Y."/>
            <person name="Ohta H."/>
        </authorList>
    </citation>
    <scope>NUCLEOTIDE SEQUENCE [LARGE SCALE GENOMIC DNA]</scope>
    <source>
        <strain evidence="3 4">SK50-23</strain>
    </source>
</reference>
<keyword evidence="1" id="KW-0732">Signal</keyword>
<dbReference type="EMBL" id="CP036498">
    <property type="protein sequence ID" value="QUS38145.1"/>
    <property type="molecule type" value="Genomic_DNA"/>
</dbReference>
<feature type="signal peptide" evidence="1">
    <location>
        <begin position="1"/>
        <end position="40"/>
    </location>
</feature>
<evidence type="ECO:0000259" key="2">
    <source>
        <dbReference type="PROSITE" id="PS51208"/>
    </source>
</evidence>
<dbReference type="SUPFAM" id="SSF103515">
    <property type="entry name" value="Autotransporter"/>
    <property type="match status" value="1"/>
</dbReference>
<accession>A0ABX8A794</accession>
<dbReference type="PROSITE" id="PS51208">
    <property type="entry name" value="AUTOTRANSPORTER"/>
    <property type="match status" value="1"/>
</dbReference>